<feature type="compositionally biased region" description="Polar residues" evidence="1">
    <location>
        <begin position="106"/>
        <end position="116"/>
    </location>
</feature>
<feature type="region of interest" description="Disordered" evidence="1">
    <location>
        <begin position="16"/>
        <end position="46"/>
    </location>
</feature>
<evidence type="ECO:0000313" key="2">
    <source>
        <dbReference type="EMBL" id="KAF7377253.1"/>
    </source>
</evidence>
<comment type="caution">
    <text evidence="2">The sequence shown here is derived from an EMBL/GenBank/DDBJ whole genome shotgun (WGS) entry which is preliminary data.</text>
</comment>
<protein>
    <submittedName>
        <fullName evidence="2">Uncharacterized protein</fullName>
    </submittedName>
</protein>
<reference evidence="2" key="1">
    <citation type="submission" date="2020-05" db="EMBL/GenBank/DDBJ databases">
        <title>Mycena genomes resolve the evolution of fungal bioluminescence.</title>
        <authorList>
            <person name="Tsai I.J."/>
        </authorList>
    </citation>
    <scope>NUCLEOTIDE SEQUENCE</scope>
    <source>
        <strain evidence="2">160909Yilan</strain>
    </source>
</reference>
<evidence type="ECO:0000256" key="1">
    <source>
        <dbReference type="SAM" id="MobiDB-lite"/>
    </source>
</evidence>
<evidence type="ECO:0000313" key="3">
    <source>
        <dbReference type="Proteomes" id="UP000623467"/>
    </source>
</evidence>
<sequence>MSAGRGLRMACSIRLAAAASQTSPPPLRRRPNTTRTHMLRMPTNCPGEVGLGISGISPLQGRESALLVKREEQIKVELPGCGTDCTGDTIRRRTRPSQKDKRSHRSPSQLSSQRWN</sequence>
<feature type="compositionally biased region" description="Basic residues" evidence="1">
    <location>
        <begin position="92"/>
        <end position="105"/>
    </location>
</feature>
<name>A0A8H6ZDX8_9AGAR</name>
<dbReference type="Proteomes" id="UP000623467">
    <property type="component" value="Unassembled WGS sequence"/>
</dbReference>
<dbReference type="EMBL" id="JACAZH010000001">
    <property type="protein sequence ID" value="KAF7377253.1"/>
    <property type="molecule type" value="Genomic_DNA"/>
</dbReference>
<proteinExistence type="predicted"/>
<feature type="region of interest" description="Disordered" evidence="1">
    <location>
        <begin position="79"/>
        <end position="116"/>
    </location>
</feature>
<gene>
    <name evidence="2" type="ORF">MSAN_00145600</name>
</gene>
<keyword evidence="3" id="KW-1185">Reference proteome</keyword>
<organism evidence="2 3">
    <name type="scientific">Mycena sanguinolenta</name>
    <dbReference type="NCBI Taxonomy" id="230812"/>
    <lineage>
        <taxon>Eukaryota</taxon>
        <taxon>Fungi</taxon>
        <taxon>Dikarya</taxon>
        <taxon>Basidiomycota</taxon>
        <taxon>Agaricomycotina</taxon>
        <taxon>Agaricomycetes</taxon>
        <taxon>Agaricomycetidae</taxon>
        <taxon>Agaricales</taxon>
        <taxon>Marasmiineae</taxon>
        <taxon>Mycenaceae</taxon>
        <taxon>Mycena</taxon>
    </lineage>
</organism>
<dbReference type="AlphaFoldDB" id="A0A8H6ZDX8"/>
<accession>A0A8H6ZDX8</accession>